<comment type="caution">
    <text evidence="7">The sequence shown here is derived from an EMBL/GenBank/DDBJ whole genome shotgun (WGS) entry which is preliminary data.</text>
</comment>
<feature type="transmembrane region" description="Helical" evidence="5">
    <location>
        <begin position="31"/>
        <end position="49"/>
    </location>
</feature>
<feature type="transmembrane region" description="Helical" evidence="5">
    <location>
        <begin position="226"/>
        <end position="247"/>
    </location>
</feature>
<evidence type="ECO:0000256" key="5">
    <source>
        <dbReference type="SAM" id="Phobius"/>
    </source>
</evidence>
<dbReference type="PROSITE" id="PS50801">
    <property type="entry name" value="STAS"/>
    <property type="match status" value="1"/>
</dbReference>
<organism evidence="7 8">
    <name type="scientific">Basidiobolus ranarum</name>
    <dbReference type="NCBI Taxonomy" id="34480"/>
    <lineage>
        <taxon>Eukaryota</taxon>
        <taxon>Fungi</taxon>
        <taxon>Fungi incertae sedis</taxon>
        <taxon>Zoopagomycota</taxon>
        <taxon>Entomophthoromycotina</taxon>
        <taxon>Basidiobolomycetes</taxon>
        <taxon>Basidiobolales</taxon>
        <taxon>Basidiobolaceae</taxon>
        <taxon>Basidiobolus</taxon>
    </lineage>
</organism>
<reference evidence="7 8" key="1">
    <citation type="submission" date="2023-04" db="EMBL/GenBank/DDBJ databases">
        <title>Genome of Basidiobolus ranarum AG-B5.</title>
        <authorList>
            <person name="Stajich J.E."/>
            <person name="Carter-House D."/>
            <person name="Gryganskyi A."/>
        </authorList>
    </citation>
    <scope>NUCLEOTIDE SEQUENCE [LARGE SCALE GENOMIC DNA]</scope>
    <source>
        <strain evidence="7 8">AG-B5</strain>
    </source>
</reference>
<dbReference type="Pfam" id="PF00916">
    <property type="entry name" value="Sulfate_transp"/>
    <property type="match status" value="1"/>
</dbReference>
<evidence type="ECO:0000259" key="6">
    <source>
        <dbReference type="PROSITE" id="PS50801"/>
    </source>
</evidence>
<name>A0ABR2VSY3_9FUNG</name>
<feature type="transmembrane region" description="Helical" evidence="5">
    <location>
        <begin position="279"/>
        <end position="299"/>
    </location>
</feature>
<dbReference type="InterPro" id="IPR036513">
    <property type="entry name" value="STAS_dom_sf"/>
</dbReference>
<dbReference type="SUPFAM" id="SSF52091">
    <property type="entry name" value="SpoIIaa-like"/>
    <property type="match status" value="1"/>
</dbReference>
<feature type="domain" description="STAS" evidence="6">
    <location>
        <begin position="470"/>
        <end position="661"/>
    </location>
</feature>
<keyword evidence="8" id="KW-1185">Reference proteome</keyword>
<dbReference type="PANTHER" id="PTHR11814">
    <property type="entry name" value="SULFATE TRANSPORTER"/>
    <property type="match status" value="1"/>
</dbReference>
<dbReference type="InterPro" id="IPR002645">
    <property type="entry name" value="STAS_dom"/>
</dbReference>
<keyword evidence="4 5" id="KW-0472">Membrane</keyword>
<protein>
    <recommendedName>
        <fullName evidence="6">STAS domain-containing protein</fullName>
    </recommendedName>
</protein>
<feature type="transmembrane region" description="Helical" evidence="5">
    <location>
        <begin position="117"/>
        <end position="138"/>
    </location>
</feature>
<feature type="transmembrane region" description="Helical" evidence="5">
    <location>
        <begin position="384"/>
        <end position="405"/>
    </location>
</feature>
<evidence type="ECO:0000256" key="3">
    <source>
        <dbReference type="ARBA" id="ARBA00022989"/>
    </source>
</evidence>
<dbReference type="Proteomes" id="UP001479436">
    <property type="component" value="Unassembled WGS sequence"/>
</dbReference>
<dbReference type="NCBIfam" id="TIGR00815">
    <property type="entry name" value="sulP"/>
    <property type="match status" value="1"/>
</dbReference>
<sequence length="673" mass="74443">MESSTDSISRNIWTQTKRVIPILSWGPKYNWNWFTFDLIAGLTVGFMLVPQSLAYAKLATLPVEYGLYSSFVGVMLYSFFGTSKDISVGPTAVLCLLVGSVIGTVSENGAYNPVTVAVALCFLGGLVTLVMGLLRLGIILDFIPNSVIAGFTSGAAATIVLGQVKNLLGVPNVNGNDPSYVILLNLVKNLMNASWTDSFIGLSSILILVIFLIIRKKLGQRSLGWDIFGTAGNAFCVVLFTFISYLINCNRGADHAFSIVGDVPGGFPPVRAPEISMQLLSDICFAAVPVTVITILEHVAICKAFARKNGYQVDPSQELFSLGICNIAASFFTAMPSTGSFSRSAVKSRSGVRTPFGGIWPGMIVIAALFFLTRLFFWIPEATFAAVIMINAGSLISGWEFFYQLYKVQPWDFVNSILALLSTFFFGTEWGITIAVGFALLLLLYRISRPETHVLERQYGTSNYIVPSTNQRTIPPPAGIVVFRLQESLTFPNVAYVKEKLLDAVYERTRSGEQIDSKNERSWSDDLEQRIINLRLEHFGELANMNEYPLLRAVIFDFGAVNNVDSTGLQGLIDLKAELTKYSGETWDAFNNKGFEFHFVSVHNNVQRALEHSGLTTPITLLSPSESHPKAYHQKEPDVHTPLLKEQKYLHFNIQDAVNSVERFFSLKEHPRM</sequence>
<comment type="subcellular location">
    <subcellularLocation>
        <location evidence="1">Membrane</location>
        <topology evidence="1">Multi-pass membrane protein</topology>
    </subcellularLocation>
</comment>
<keyword evidence="3 5" id="KW-1133">Transmembrane helix</keyword>
<evidence type="ECO:0000256" key="1">
    <source>
        <dbReference type="ARBA" id="ARBA00004141"/>
    </source>
</evidence>
<proteinExistence type="predicted"/>
<evidence type="ECO:0000313" key="8">
    <source>
        <dbReference type="Proteomes" id="UP001479436"/>
    </source>
</evidence>
<evidence type="ECO:0000256" key="4">
    <source>
        <dbReference type="ARBA" id="ARBA00023136"/>
    </source>
</evidence>
<gene>
    <name evidence="7" type="ORF">K7432_012275</name>
</gene>
<feature type="transmembrane region" description="Helical" evidence="5">
    <location>
        <begin position="319"/>
        <end position="338"/>
    </location>
</feature>
<dbReference type="EMBL" id="JASJQH010007923">
    <property type="protein sequence ID" value="KAK9696801.1"/>
    <property type="molecule type" value="Genomic_DNA"/>
</dbReference>
<keyword evidence="2 5" id="KW-0812">Transmembrane</keyword>
<evidence type="ECO:0000256" key="2">
    <source>
        <dbReference type="ARBA" id="ARBA00022692"/>
    </source>
</evidence>
<dbReference type="CDD" id="cd07042">
    <property type="entry name" value="STAS_SulP_like_sulfate_transporter"/>
    <property type="match status" value="1"/>
</dbReference>
<feature type="transmembrane region" description="Helical" evidence="5">
    <location>
        <begin position="86"/>
        <end position="105"/>
    </location>
</feature>
<dbReference type="Gene3D" id="3.30.750.24">
    <property type="entry name" value="STAS domain"/>
    <property type="match status" value="1"/>
</dbReference>
<dbReference type="InterPro" id="IPR011547">
    <property type="entry name" value="SLC26A/SulP_dom"/>
</dbReference>
<feature type="transmembrane region" description="Helical" evidence="5">
    <location>
        <begin position="61"/>
        <end position="80"/>
    </location>
</feature>
<feature type="transmembrane region" description="Helical" evidence="5">
    <location>
        <begin position="417"/>
        <end position="445"/>
    </location>
</feature>
<feature type="transmembrane region" description="Helical" evidence="5">
    <location>
        <begin position="358"/>
        <end position="377"/>
    </location>
</feature>
<feature type="transmembrane region" description="Helical" evidence="5">
    <location>
        <begin position="193"/>
        <end position="214"/>
    </location>
</feature>
<dbReference type="InterPro" id="IPR001902">
    <property type="entry name" value="SLC26A/SulP_fam"/>
</dbReference>
<accession>A0ABR2VSY3</accession>
<dbReference type="Pfam" id="PF01740">
    <property type="entry name" value="STAS"/>
    <property type="match status" value="1"/>
</dbReference>
<evidence type="ECO:0000313" key="7">
    <source>
        <dbReference type="EMBL" id="KAK9696801.1"/>
    </source>
</evidence>